<dbReference type="InterPro" id="IPR052021">
    <property type="entry name" value="Type-I_RS_S_subunit"/>
</dbReference>
<reference evidence="3 4" key="1">
    <citation type="submission" date="2020-08" db="EMBL/GenBank/DDBJ databases">
        <title>Sequencing the genomes of 1000 actinobacteria strains.</title>
        <authorList>
            <person name="Klenk H.-P."/>
        </authorList>
    </citation>
    <scope>NUCLEOTIDE SEQUENCE [LARGE SCALE GENOMIC DNA]</scope>
    <source>
        <strain evidence="3 4">DSM 46659</strain>
    </source>
</reference>
<proteinExistence type="predicted"/>
<keyword evidence="3" id="KW-0378">Hydrolase</keyword>
<dbReference type="SUPFAM" id="SSF116734">
    <property type="entry name" value="DNA methylase specificity domain"/>
    <property type="match status" value="2"/>
</dbReference>
<dbReference type="InterPro" id="IPR044946">
    <property type="entry name" value="Restrct_endonuc_typeI_TRD_sf"/>
</dbReference>
<evidence type="ECO:0000313" key="3">
    <source>
        <dbReference type="EMBL" id="MBB6174343.1"/>
    </source>
</evidence>
<dbReference type="Gene3D" id="3.90.220.20">
    <property type="entry name" value="DNA methylase specificity domains"/>
    <property type="match status" value="2"/>
</dbReference>
<name>A0A7W9YLF4_9ACTN</name>
<keyword evidence="2" id="KW-0238">DNA-binding</keyword>
<dbReference type="RefSeq" id="WP_184078313.1">
    <property type="nucleotide sequence ID" value="NZ_JACHDS010000001.1"/>
</dbReference>
<dbReference type="Proteomes" id="UP000546642">
    <property type="component" value="Unassembled WGS sequence"/>
</dbReference>
<protein>
    <submittedName>
        <fullName evidence="3">Type I restriction enzyme S subunit</fullName>
        <ecNumber evidence="3">3.1.21.3</ecNumber>
    </submittedName>
</protein>
<dbReference type="GO" id="GO:0009035">
    <property type="term" value="F:type I site-specific deoxyribonuclease activity"/>
    <property type="evidence" value="ECO:0007669"/>
    <property type="project" value="UniProtKB-EC"/>
</dbReference>
<dbReference type="PANTHER" id="PTHR30408:SF13">
    <property type="entry name" value="TYPE I RESTRICTION ENZYME HINDI SPECIFICITY SUBUNIT"/>
    <property type="match status" value="1"/>
</dbReference>
<gene>
    <name evidence="3" type="ORF">HNR23_004403</name>
</gene>
<evidence type="ECO:0000256" key="1">
    <source>
        <dbReference type="ARBA" id="ARBA00022747"/>
    </source>
</evidence>
<dbReference type="PANTHER" id="PTHR30408">
    <property type="entry name" value="TYPE-1 RESTRICTION ENZYME ECOKI SPECIFICITY PROTEIN"/>
    <property type="match status" value="1"/>
</dbReference>
<sequence length="409" mass="44397">MTHDCAATPPLFPLPQAPGLFEGWSHATVGGLADATATYGLNDEPRPADQTIVRAGDIRGGRITAEHAADPVRPATATERAILREGDLVLVLVGARVGETALVTPLHDGWIATRSVGILRSTDHRTMRWLRIWLHTPAARAQISRETSAHVEATLSIDALKKLPVAVPPQEQMDTIFRLFDLIAAKIELNVGIAADAVALADAHHRERTRHRAGWTACTFGAVTDAVTGKKAPAKPSTDSDVVTVPRVAAAHVLEAPLPYIVEAGDHGHAEPRSVCDPGTILVAPRPEGAGVAVTLISMAPNRGTLAVRPAESIDQWWLLHELRSRSDELSRAAQGRHGREISRRAFSRLEVAWPEPEVRQRFHQVAEPLHRRALHALDENRTLVELRDSLLLDISRAPRNGASRDTAL</sequence>
<dbReference type="EMBL" id="JACHDS010000001">
    <property type="protein sequence ID" value="MBB6174343.1"/>
    <property type="molecule type" value="Genomic_DNA"/>
</dbReference>
<dbReference type="EC" id="3.1.21.3" evidence="3"/>
<organism evidence="3 4">
    <name type="scientific">Nocardiopsis mwathae</name>
    <dbReference type="NCBI Taxonomy" id="1472723"/>
    <lineage>
        <taxon>Bacteria</taxon>
        <taxon>Bacillati</taxon>
        <taxon>Actinomycetota</taxon>
        <taxon>Actinomycetes</taxon>
        <taxon>Streptosporangiales</taxon>
        <taxon>Nocardiopsidaceae</taxon>
        <taxon>Nocardiopsis</taxon>
    </lineage>
</organism>
<dbReference type="AlphaFoldDB" id="A0A7W9YLF4"/>
<evidence type="ECO:0000313" key="4">
    <source>
        <dbReference type="Proteomes" id="UP000546642"/>
    </source>
</evidence>
<evidence type="ECO:0000256" key="2">
    <source>
        <dbReference type="ARBA" id="ARBA00023125"/>
    </source>
</evidence>
<dbReference type="GO" id="GO:0009307">
    <property type="term" value="P:DNA restriction-modification system"/>
    <property type="evidence" value="ECO:0007669"/>
    <property type="project" value="UniProtKB-KW"/>
</dbReference>
<dbReference type="GO" id="GO:0003677">
    <property type="term" value="F:DNA binding"/>
    <property type="evidence" value="ECO:0007669"/>
    <property type="project" value="UniProtKB-KW"/>
</dbReference>
<accession>A0A7W9YLF4</accession>
<dbReference type="CDD" id="cd16961">
    <property type="entry name" value="RMtype1_S_TRD-CR_like"/>
    <property type="match status" value="1"/>
</dbReference>
<keyword evidence="4" id="KW-1185">Reference proteome</keyword>
<keyword evidence="1" id="KW-0680">Restriction system</keyword>
<comment type="caution">
    <text evidence="3">The sequence shown here is derived from an EMBL/GenBank/DDBJ whole genome shotgun (WGS) entry which is preliminary data.</text>
</comment>